<gene>
    <name evidence="1" type="ORF">MHEC_10050</name>
</gene>
<proteinExistence type="predicted"/>
<evidence type="ECO:0000313" key="2">
    <source>
        <dbReference type="Proteomes" id="UP000595446"/>
    </source>
</evidence>
<organism evidence="1 2">
    <name type="scientific">Mycobacterium heckeshornense</name>
    <dbReference type="NCBI Taxonomy" id="110505"/>
    <lineage>
        <taxon>Bacteria</taxon>
        <taxon>Bacillati</taxon>
        <taxon>Actinomycetota</taxon>
        <taxon>Actinomycetes</taxon>
        <taxon>Mycobacteriales</taxon>
        <taxon>Mycobacteriaceae</taxon>
        <taxon>Mycobacterium</taxon>
    </lineage>
</organism>
<keyword evidence="2" id="KW-1185">Reference proteome</keyword>
<dbReference type="RefSeq" id="WP_048890000.1">
    <property type="nucleotide sequence ID" value="NZ_AP024237.1"/>
</dbReference>
<protein>
    <submittedName>
        <fullName evidence="1">Uncharacterized protein</fullName>
    </submittedName>
</protein>
<evidence type="ECO:0000313" key="1">
    <source>
        <dbReference type="EMBL" id="BCO34572.1"/>
    </source>
</evidence>
<reference evidence="1 2" key="1">
    <citation type="submission" date="2020-12" db="EMBL/GenBank/DDBJ databases">
        <title>Complete genome sequence of Mycobacterium heckeshornense JCM 15655T, closely related to a pathogenic non-tuberculous mycobacterial species Mycobacterium xenopi.</title>
        <authorList>
            <person name="Yoshida M."/>
            <person name="Fukano H."/>
            <person name="Asakura T."/>
            <person name="Suzuki M."/>
            <person name="Hoshino Y."/>
        </authorList>
    </citation>
    <scope>NUCLEOTIDE SEQUENCE [LARGE SCALE GENOMIC DNA]</scope>
    <source>
        <strain evidence="1 2">JCM 15655</strain>
    </source>
</reference>
<accession>A0A2G8B7E5</accession>
<name>A0A2G8B7E5_9MYCO</name>
<dbReference type="EMBL" id="AP024237">
    <property type="protein sequence ID" value="BCO34572.1"/>
    <property type="molecule type" value="Genomic_DNA"/>
</dbReference>
<dbReference type="Proteomes" id="UP000595446">
    <property type="component" value="Chromosome"/>
</dbReference>
<sequence>MGRSGRDGHGVDCGRRRRRVFTWLTGKQGREHAETVLGLQLSHERLLASEARNEQRLEKTYVDLLHLAERAGRCVQLVLPVVVVGQPQPPWPTREERSARAALAEQVTAELADHSQAQVDHGAE</sequence>
<dbReference type="OrthoDB" id="4763882at2"/>
<dbReference type="AlphaFoldDB" id="A0A2G8B7E5"/>